<protein>
    <submittedName>
        <fullName evidence="1">Uncharacterized protein</fullName>
    </submittedName>
</protein>
<keyword evidence="2" id="KW-1185">Reference proteome</keyword>
<evidence type="ECO:0000313" key="2">
    <source>
        <dbReference type="Proteomes" id="UP000887013"/>
    </source>
</evidence>
<sequence length="92" mass="8766">MYGVLEDLVAHLLLTNSYIGAGAGAGTLGRDLVQETGRTGDWEVEPLAATPAGAGGSGGYGGGAGLGGGAGAMQGAGEGRCLKQEGSGIQAC</sequence>
<evidence type="ECO:0000313" key="1">
    <source>
        <dbReference type="EMBL" id="GFU45227.1"/>
    </source>
</evidence>
<dbReference type="EMBL" id="BMAW01132837">
    <property type="protein sequence ID" value="GFU45227.1"/>
    <property type="molecule type" value="Genomic_DNA"/>
</dbReference>
<organism evidence="1 2">
    <name type="scientific">Nephila pilipes</name>
    <name type="common">Giant wood spider</name>
    <name type="synonym">Nephila maculata</name>
    <dbReference type="NCBI Taxonomy" id="299642"/>
    <lineage>
        <taxon>Eukaryota</taxon>
        <taxon>Metazoa</taxon>
        <taxon>Ecdysozoa</taxon>
        <taxon>Arthropoda</taxon>
        <taxon>Chelicerata</taxon>
        <taxon>Arachnida</taxon>
        <taxon>Araneae</taxon>
        <taxon>Araneomorphae</taxon>
        <taxon>Entelegynae</taxon>
        <taxon>Araneoidea</taxon>
        <taxon>Nephilidae</taxon>
        <taxon>Nephila</taxon>
    </lineage>
</organism>
<name>A0A8X6QZI6_NEPPI</name>
<dbReference type="Proteomes" id="UP000887013">
    <property type="component" value="Unassembled WGS sequence"/>
</dbReference>
<accession>A0A8X6QZI6</accession>
<dbReference type="AlphaFoldDB" id="A0A8X6QZI6"/>
<gene>
    <name evidence="1" type="ORF">NPIL_472901</name>
</gene>
<proteinExistence type="predicted"/>
<comment type="caution">
    <text evidence="1">The sequence shown here is derived from an EMBL/GenBank/DDBJ whole genome shotgun (WGS) entry which is preliminary data.</text>
</comment>
<reference evidence="1" key="1">
    <citation type="submission" date="2020-08" db="EMBL/GenBank/DDBJ databases">
        <title>Multicomponent nature underlies the extraordinary mechanical properties of spider dragline silk.</title>
        <authorList>
            <person name="Kono N."/>
            <person name="Nakamura H."/>
            <person name="Mori M."/>
            <person name="Yoshida Y."/>
            <person name="Ohtoshi R."/>
            <person name="Malay A.D."/>
            <person name="Moran D.A.P."/>
            <person name="Tomita M."/>
            <person name="Numata K."/>
            <person name="Arakawa K."/>
        </authorList>
    </citation>
    <scope>NUCLEOTIDE SEQUENCE</scope>
</reference>